<dbReference type="EMBL" id="CP048222">
    <property type="protein sequence ID" value="QHT69263.1"/>
    <property type="molecule type" value="Genomic_DNA"/>
</dbReference>
<dbReference type="Proteomes" id="UP000480178">
    <property type="component" value="Chromosome"/>
</dbReference>
<reference evidence="2 3" key="1">
    <citation type="submission" date="2020-01" db="EMBL/GenBank/DDBJ databases">
        <authorList>
            <person name="Kim M.K."/>
        </authorList>
    </citation>
    <scope>NUCLEOTIDE SEQUENCE [LARGE SCALE GENOMIC DNA]</scope>
    <source>
        <strain evidence="2 3">172606-1</strain>
    </source>
</reference>
<sequence length="85" mass="9748">MLQSLCAFQPVTKTTTNSARTMSRSYATPSDYYDPSADEDDDDFFSESLGDIDFNQLAVEDDKEFTYDEDIEEDADEDMDEEDED</sequence>
<organism evidence="2 3">
    <name type="scientific">Rhodocytophaga rosea</name>
    <dbReference type="NCBI Taxonomy" id="2704465"/>
    <lineage>
        <taxon>Bacteria</taxon>
        <taxon>Pseudomonadati</taxon>
        <taxon>Bacteroidota</taxon>
        <taxon>Cytophagia</taxon>
        <taxon>Cytophagales</taxon>
        <taxon>Rhodocytophagaceae</taxon>
        <taxon>Rhodocytophaga</taxon>
    </lineage>
</organism>
<dbReference type="AlphaFoldDB" id="A0A6C0GNR4"/>
<protein>
    <submittedName>
        <fullName evidence="2">Uncharacterized protein</fullName>
    </submittedName>
</protein>
<keyword evidence="3" id="KW-1185">Reference proteome</keyword>
<feature type="region of interest" description="Disordered" evidence="1">
    <location>
        <begin position="61"/>
        <end position="85"/>
    </location>
</feature>
<feature type="region of interest" description="Disordered" evidence="1">
    <location>
        <begin position="17"/>
        <end position="41"/>
    </location>
</feature>
<dbReference type="RefSeq" id="WP_162445252.1">
    <property type="nucleotide sequence ID" value="NZ_CP048222.1"/>
</dbReference>
<dbReference type="KEGG" id="rhoz:GXP67_22805"/>
<evidence type="ECO:0000313" key="3">
    <source>
        <dbReference type="Proteomes" id="UP000480178"/>
    </source>
</evidence>
<evidence type="ECO:0000256" key="1">
    <source>
        <dbReference type="SAM" id="MobiDB-lite"/>
    </source>
</evidence>
<evidence type="ECO:0000313" key="2">
    <source>
        <dbReference type="EMBL" id="QHT69263.1"/>
    </source>
</evidence>
<accession>A0A6C0GNR4</accession>
<gene>
    <name evidence="2" type="ORF">GXP67_22805</name>
</gene>
<proteinExistence type="predicted"/>
<feature type="compositionally biased region" description="Polar residues" evidence="1">
    <location>
        <begin position="17"/>
        <end position="28"/>
    </location>
</feature>
<name>A0A6C0GNR4_9BACT</name>